<feature type="compositionally biased region" description="Basic and acidic residues" evidence="1">
    <location>
        <begin position="92"/>
        <end position="109"/>
    </location>
</feature>
<proteinExistence type="predicted"/>
<keyword evidence="3" id="KW-1185">Reference proteome</keyword>
<sequence>MDPSKIKIKVEKEEEEEEKPNPQLYPPGSRGAALATLSTLNKLLDDMSEQLEILSKENLLENTSADDSNVATTTQTGGSTAPGEQDNDVDMEDIKDIKDIKVEGADGQN</sequence>
<dbReference type="Proteomes" id="UP001500889">
    <property type="component" value="Chromosome A"/>
</dbReference>
<evidence type="ECO:0008006" key="4">
    <source>
        <dbReference type="Google" id="ProtNLM"/>
    </source>
</evidence>
<evidence type="ECO:0000313" key="2">
    <source>
        <dbReference type="EMBL" id="BFG00800.1"/>
    </source>
</evidence>
<accession>A0AAU9FZL0</accession>
<name>A0AAU9FZL0_DROMD</name>
<gene>
    <name evidence="2" type="ORF">DMAD_00720</name>
</gene>
<reference evidence="2 3" key="1">
    <citation type="submission" date="2024-02" db="EMBL/GenBank/DDBJ databases">
        <title>A chromosome-level genome assembly of Drosophila madeirensis, a fruit fly species endemic to Madeira island.</title>
        <authorList>
            <person name="Tomihara K."/>
            <person name="Llopart A."/>
            <person name="Yamamoto D."/>
        </authorList>
    </citation>
    <scope>NUCLEOTIDE SEQUENCE [LARGE SCALE GENOMIC DNA]</scope>
    <source>
        <strain evidence="2 3">RF1</strain>
    </source>
</reference>
<feature type="compositionally biased region" description="Basic and acidic residues" evidence="1">
    <location>
        <begin position="1"/>
        <end position="12"/>
    </location>
</feature>
<protein>
    <recommendedName>
        <fullName evidence="4">EKC/KEOPS complex subunit GON7</fullName>
    </recommendedName>
</protein>
<dbReference type="AlphaFoldDB" id="A0AAU9FZL0"/>
<feature type="compositionally biased region" description="Polar residues" evidence="1">
    <location>
        <begin position="60"/>
        <end position="79"/>
    </location>
</feature>
<feature type="region of interest" description="Disordered" evidence="1">
    <location>
        <begin position="1"/>
        <end position="31"/>
    </location>
</feature>
<evidence type="ECO:0000256" key="1">
    <source>
        <dbReference type="SAM" id="MobiDB-lite"/>
    </source>
</evidence>
<dbReference type="EMBL" id="AP029266">
    <property type="protein sequence ID" value="BFG00800.1"/>
    <property type="molecule type" value="Genomic_DNA"/>
</dbReference>
<evidence type="ECO:0000313" key="3">
    <source>
        <dbReference type="Proteomes" id="UP001500889"/>
    </source>
</evidence>
<organism evidence="2 3">
    <name type="scientific">Drosophila madeirensis</name>
    <name type="common">Fruit fly</name>
    <dbReference type="NCBI Taxonomy" id="30013"/>
    <lineage>
        <taxon>Eukaryota</taxon>
        <taxon>Metazoa</taxon>
        <taxon>Ecdysozoa</taxon>
        <taxon>Arthropoda</taxon>
        <taxon>Hexapoda</taxon>
        <taxon>Insecta</taxon>
        <taxon>Pterygota</taxon>
        <taxon>Neoptera</taxon>
        <taxon>Endopterygota</taxon>
        <taxon>Diptera</taxon>
        <taxon>Brachycera</taxon>
        <taxon>Muscomorpha</taxon>
        <taxon>Ephydroidea</taxon>
        <taxon>Drosophilidae</taxon>
        <taxon>Drosophila</taxon>
        <taxon>Sophophora</taxon>
    </lineage>
</organism>
<feature type="region of interest" description="Disordered" evidence="1">
    <location>
        <begin position="59"/>
        <end position="109"/>
    </location>
</feature>